<protein>
    <recommendedName>
        <fullName evidence="3">F5/8 type C domain-containing protein</fullName>
    </recommendedName>
</protein>
<dbReference type="AlphaFoldDB" id="A0A1I6KU69"/>
<dbReference type="OrthoDB" id="1917176at2"/>
<organism evidence="1 2">
    <name type="scientific">Anaeromicropila populeti</name>
    <dbReference type="NCBI Taxonomy" id="37658"/>
    <lineage>
        <taxon>Bacteria</taxon>
        <taxon>Bacillati</taxon>
        <taxon>Bacillota</taxon>
        <taxon>Clostridia</taxon>
        <taxon>Lachnospirales</taxon>
        <taxon>Lachnospiraceae</taxon>
        <taxon>Anaeromicropila</taxon>
    </lineage>
</organism>
<dbReference type="InterPro" id="IPR008979">
    <property type="entry name" value="Galactose-bd-like_sf"/>
</dbReference>
<reference evidence="1 2" key="1">
    <citation type="submission" date="2016-10" db="EMBL/GenBank/DDBJ databases">
        <authorList>
            <person name="de Groot N.N."/>
        </authorList>
    </citation>
    <scope>NUCLEOTIDE SEQUENCE [LARGE SCALE GENOMIC DNA]</scope>
    <source>
        <strain evidence="1 2">743A</strain>
    </source>
</reference>
<dbReference type="STRING" id="37658.SAMN05661086_02734"/>
<evidence type="ECO:0000313" key="2">
    <source>
        <dbReference type="Proteomes" id="UP000199659"/>
    </source>
</evidence>
<gene>
    <name evidence="1" type="ORF">SAMN05661086_02734</name>
</gene>
<name>A0A1I6KU69_9FIRM</name>
<accession>A0A1I6KU69</accession>
<dbReference type="RefSeq" id="WP_092561658.1">
    <property type="nucleotide sequence ID" value="NZ_FOYZ01000010.1"/>
</dbReference>
<sequence length="508" mass="56296">MLIDESKYNWSRWAQPIFDSDNTWGTVSATSVNAGNYAAYHALDGNEDTHWKSRDAVTNAQFEWVFDKPLKIYRIELVNKPTGSIHITKAVEVYADEEMTEVLLSGEFPATSKGKCALEPEQPFACDRLILNLTSDASAGVKYVGLTSLRIIAEIGEEKTVLTPFLNTSEAMNVISSSYNDDGTFTTTALDGFMFNGIAAAALYISSNLWFGFGANAEQLKVMRRDACSTAIYRQLGTCSNGLEFLKLRFEGYTVYSNRVEENRIILELFLLGNNDMFLNVIQTPTSSNTGTSELVCNNMTTPLNLIDSTGAGGGTQVSFYHQDEGGRTWNIIYAMYENTGAFSFGYLLQQAGAFYTVTENELQEVPIQALTAAMFLKYGCEEIPAPELLTPLSNPHIFLWKAGGEDTLLKATIKAYPYPSIISSVVDMSHISILGIKLMTAQFSGDVGLCQSLDNGETFSEEIPLSEWLNTDPDELYNSLNETKILILHFVLHDNATISRFKITYIN</sequence>
<proteinExistence type="predicted"/>
<keyword evidence="2" id="KW-1185">Reference proteome</keyword>
<evidence type="ECO:0008006" key="3">
    <source>
        <dbReference type="Google" id="ProtNLM"/>
    </source>
</evidence>
<dbReference type="Gene3D" id="2.60.120.260">
    <property type="entry name" value="Galactose-binding domain-like"/>
    <property type="match status" value="1"/>
</dbReference>
<evidence type="ECO:0000313" key="1">
    <source>
        <dbReference type="EMBL" id="SFR94761.1"/>
    </source>
</evidence>
<dbReference type="Proteomes" id="UP000199659">
    <property type="component" value="Unassembled WGS sequence"/>
</dbReference>
<dbReference type="EMBL" id="FOYZ01000010">
    <property type="protein sequence ID" value="SFR94761.1"/>
    <property type="molecule type" value="Genomic_DNA"/>
</dbReference>
<dbReference type="SUPFAM" id="SSF49785">
    <property type="entry name" value="Galactose-binding domain-like"/>
    <property type="match status" value="1"/>
</dbReference>